<dbReference type="InterPro" id="IPR000847">
    <property type="entry name" value="LysR_HTH_N"/>
</dbReference>
<dbReference type="SUPFAM" id="SSF46785">
    <property type="entry name" value="Winged helix' DNA-binding domain"/>
    <property type="match status" value="1"/>
</dbReference>
<keyword evidence="7" id="KW-1185">Reference proteome</keyword>
<accession>A0A167D8S7</accession>
<dbReference type="GO" id="GO:0003677">
    <property type="term" value="F:DNA binding"/>
    <property type="evidence" value="ECO:0007669"/>
    <property type="project" value="UniProtKB-KW"/>
</dbReference>
<dbReference type="Gene3D" id="1.10.10.10">
    <property type="entry name" value="Winged helix-like DNA-binding domain superfamily/Winged helix DNA-binding domain"/>
    <property type="match status" value="1"/>
</dbReference>
<organism evidence="6 7">
    <name type="scientific">Pseudoalteromonas luteoviolacea DSM 6061</name>
    <dbReference type="NCBI Taxonomy" id="1365250"/>
    <lineage>
        <taxon>Bacteria</taxon>
        <taxon>Pseudomonadati</taxon>
        <taxon>Pseudomonadota</taxon>
        <taxon>Gammaproteobacteria</taxon>
        <taxon>Alteromonadales</taxon>
        <taxon>Pseudoalteromonadaceae</taxon>
        <taxon>Pseudoalteromonas</taxon>
    </lineage>
</organism>
<proteinExistence type="inferred from homology"/>
<keyword evidence="4" id="KW-0804">Transcription</keyword>
<dbReference type="GO" id="GO:0003700">
    <property type="term" value="F:DNA-binding transcription factor activity"/>
    <property type="evidence" value="ECO:0007669"/>
    <property type="project" value="InterPro"/>
</dbReference>
<comment type="caution">
    <text evidence="6">The sequence shown here is derived from an EMBL/GenBank/DDBJ whole genome shotgun (WGS) entry which is preliminary data.</text>
</comment>
<dbReference type="PATRIC" id="fig|1365250.3.peg.21"/>
<dbReference type="PANTHER" id="PTHR30537:SF5">
    <property type="entry name" value="HTH-TYPE TRANSCRIPTIONAL ACTIVATOR TTDR-RELATED"/>
    <property type="match status" value="1"/>
</dbReference>
<evidence type="ECO:0000256" key="3">
    <source>
        <dbReference type="ARBA" id="ARBA00023125"/>
    </source>
</evidence>
<comment type="similarity">
    <text evidence="1">Belongs to the LysR transcriptional regulatory family.</text>
</comment>
<dbReference type="InterPro" id="IPR036390">
    <property type="entry name" value="WH_DNA-bd_sf"/>
</dbReference>
<dbReference type="EMBL" id="AUYB01000002">
    <property type="protein sequence ID" value="KZN48550.1"/>
    <property type="molecule type" value="Genomic_DNA"/>
</dbReference>
<dbReference type="InterPro" id="IPR058163">
    <property type="entry name" value="LysR-type_TF_proteobact-type"/>
</dbReference>
<evidence type="ECO:0000313" key="6">
    <source>
        <dbReference type="EMBL" id="KZN48550.1"/>
    </source>
</evidence>
<evidence type="ECO:0000256" key="2">
    <source>
        <dbReference type="ARBA" id="ARBA00023015"/>
    </source>
</evidence>
<sequence>MLEGLEIKWLMSFKAVYESLSFKLAAEKLHVPSSNVSRHVALLEAHLNVRLLQRTTRKMHPTVAGTMLYESLTPNLVAIEGALIEASFGSDTVKGHLSVVMPDLPFMAGIVAEFAALHPQIQLSCDTQLNPKEGLVDGIDVVISFSRGKLQDSGWVAKELLRWRSCVVVSPQLLGSDEPQLTLSEILKKPCITTHSVLQGKPWRFKNNIQLNVQSRFKVNSGHMAKAAAIKGIGFALLPLHACESELESGQLVKVTLDQEPEDLVLNAFYAGRKHLPAKIKHFVEFLQTEIAKLE</sequence>
<keyword evidence="3" id="KW-0238">DNA-binding</keyword>
<reference evidence="6 7" key="1">
    <citation type="submission" date="2013-07" db="EMBL/GenBank/DDBJ databases">
        <title>Comparative Genomic and Metabolomic Analysis of Twelve Strains of Pseudoalteromonas luteoviolacea.</title>
        <authorList>
            <person name="Vynne N.G."/>
            <person name="Mansson M."/>
            <person name="Gram L."/>
        </authorList>
    </citation>
    <scope>NUCLEOTIDE SEQUENCE [LARGE SCALE GENOMIC DNA]</scope>
    <source>
        <strain evidence="6 7">DSM 6061</strain>
    </source>
</reference>
<dbReference type="Pfam" id="PF03466">
    <property type="entry name" value="LysR_substrate"/>
    <property type="match status" value="1"/>
</dbReference>
<evidence type="ECO:0000256" key="1">
    <source>
        <dbReference type="ARBA" id="ARBA00009437"/>
    </source>
</evidence>
<name>A0A167D8S7_9GAMM</name>
<dbReference type="CDD" id="cd08422">
    <property type="entry name" value="PBP2_CrgA_like"/>
    <property type="match status" value="1"/>
</dbReference>
<gene>
    <name evidence="6" type="ORF">N475_05860</name>
</gene>
<dbReference type="InterPro" id="IPR036388">
    <property type="entry name" value="WH-like_DNA-bd_sf"/>
</dbReference>
<dbReference type="InterPro" id="IPR005119">
    <property type="entry name" value="LysR_subst-bd"/>
</dbReference>
<dbReference type="Gene3D" id="3.40.190.290">
    <property type="match status" value="1"/>
</dbReference>
<feature type="domain" description="HTH lysR-type" evidence="5">
    <location>
        <begin position="5"/>
        <end position="62"/>
    </location>
</feature>
<evidence type="ECO:0000256" key="4">
    <source>
        <dbReference type="ARBA" id="ARBA00023163"/>
    </source>
</evidence>
<keyword evidence="2" id="KW-0805">Transcription regulation</keyword>
<evidence type="ECO:0000259" key="5">
    <source>
        <dbReference type="PROSITE" id="PS50931"/>
    </source>
</evidence>
<dbReference type="AlphaFoldDB" id="A0A167D8S7"/>
<dbReference type="Pfam" id="PF00126">
    <property type="entry name" value="HTH_1"/>
    <property type="match status" value="1"/>
</dbReference>
<dbReference type="Proteomes" id="UP000076643">
    <property type="component" value="Unassembled WGS sequence"/>
</dbReference>
<dbReference type="SUPFAM" id="SSF53850">
    <property type="entry name" value="Periplasmic binding protein-like II"/>
    <property type="match status" value="1"/>
</dbReference>
<dbReference type="RefSeq" id="WP_193343378.1">
    <property type="nucleotide sequence ID" value="NZ_AQHB01000041.1"/>
</dbReference>
<dbReference type="PROSITE" id="PS50931">
    <property type="entry name" value="HTH_LYSR"/>
    <property type="match status" value="1"/>
</dbReference>
<evidence type="ECO:0000313" key="7">
    <source>
        <dbReference type="Proteomes" id="UP000076643"/>
    </source>
</evidence>
<dbReference type="PANTHER" id="PTHR30537">
    <property type="entry name" value="HTH-TYPE TRANSCRIPTIONAL REGULATOR"/>
    <property type="match status" value="1"/>
</dbReference>
<protein>
    <recommendedName>
        <fullName evidence="5">HTH lysR-type domain-containing protein</fullName>
    </recommendedName>
</protein>